<keyword evidence="2" id="KW-1185">Reference proteome</keyword>
<organism evidence="1 2">
    <name type="scientific">Calothrix parasitica NIES-267</name>
    <dbReference type="NCBI Taxonomy" id="1973488"/>
    <lineage>
        <taxon>Bacteria</taxon>
        <taxon>Bacillati</taxon>
        <taxon>Cyanobacteriota</taxon>
        <taxon>Cyanophyceae</taxon>
        <taxon>Nostocales</taxon>
        <taxon>Calotrichaceae</taxon>
        <taxon>Calothrix</taxon>
    </lineage>
</organism>
<name>A0A1Z4M2C2_9CYAN</name>
<protein>
    <submittedName>
        <fullName evidence="1">Uncharacterized protein</fullName>
    </submittedName>
</protein>
<evidence type="ECO:0000313" key="1">
    <source>
        <dbReference type="EMBL" id="BAY87605.1"/>
    </source>
</evidence>
<keyword evidence="1" id="KW-0614">Plasmid</keyword>
<evidence type="ECO:0000313" key="2">
    <source>
        <dbReference type="Proteomes" id="UP000218418"/>
    </source>
</evidence>
<proteinExistence type="predicted"/>
<accession>A0A1Z4M2C2</accession>
<reference evidence="1 2" key="1">
    <citation type="submission" date="2017-06" db="EMBL/GenBank/DDBJ databases">
        <title>Genome sequencing of cyanobaciteial culture collection at National Institute for Environmental Studies (NIES).</title>
        <authorList>
            <person name="Hirose Y."/>
            <person name="Shimura Y."/>
            <person name="Fujisawa T."/>
            <person name="Nakamura Y."/>
            <person name="Kawachi M."/>
        </authorList>
    </citation>
    <scope>NUCLEOTIDE SEQUENCE [LARGE SCALE GENOMIC DNA]</scope>
    <source>
        <strain evidence="1 2">NIES-267</strain>
        <plasmid evidence="2">Plasmid1 dna</plasmid>
    </source>
</reference>
<dbReference type="AlphaFoldDB" id="A0A1Z4M2C2"/>
<geneLocation type="plasmid" evidence="2">
    <name>Plasmid1 dna</name>
</geneLocation>
<sequence>MDDYAELSDPRGINVDEVLQLKILANNNCSTAREAILGFDRVQTNVSNGGVVNRNNQYRNGESRFGCKPFPVRFCGF</sequence>
<dbReference type="Proteomes" id="UP000218418">
    <property type="component" value="Plasmid plasmid1"/>
</dbReference>
<gene>
    <name evidence="1" type="ORF">NIES267_71290</name>
</gene>
<dbReference type="EMBL" id="AP018228">
    <property type="protein sequence ID" value="BAY87605.1"/>
    <property type="molecule type" value="Genomic_DNA"/>
</dbReference>